<keyword evidence="3" id="KW-1185">Reference proteome</keyword>
<dbReference type="EMBL" id="KZ851850">
    <property type="protein sequence ID" value="RDK44160.1"/>
    <property type="molecule type" value="Genomic_DNA"/>
</dbReference>
<proteinExistence type="predicted"/>
<reference evidence="2 3" key="1">
    <citation type="submission" date="2018-07" db="EMBL/GenBank/DDBJ databases">
        <title>Section-level genome sequencing of Aspergillus section Nigri to investigate inter- and intra-species variation.</title>
        <authorList>
            <consortium name="DOE Joint Genome Institute"/>
            <person name="Vesth T.C."/>
            <person name="Nybo J.L."/>
            <person name="Theobald S."/>
            <person name="Frisvad J.C."/>
            <person name="Larsen T.O."/>
            <person name="Nielsen K.F."/>
            <person name="Hoof J.B."/>
            <person name="Brandl J."/>
            <person name="Salamov A."/>
            <person name="Riley R."/>
            <person name="Gladden J.M."/>
            <person name="Phatale P."/>
            <person name="Nielsen M.T."/>
            <person name="Lyhne E.K."/>
            <person name="Kogle M.E."/>
            <person name="Strasser K."/>
            <person name="McDonnell E."/>
            <person name="Barry K."/>
            <person name="Clum A."/>
            <person name="Chen C."/>
            <person name="Nolan M."/>
            <person name="Sandor L."/>
            <person name="Kuo A."/>
            <person name="Lipzen A."/>
            <person name="Hainaut M."/>
            <person name="Drula E."/>
            <person name="Tsang A."/>
            <person name="Magnuson J.K."/>
            <person name="Henrissat B."/>
            <person name="Wiebenga A."/>
            <person name="Simmons B.A."/>
            <person name="Makela M.R."/>
            <person name="De vries R.P."/>
            <person name="Grigoriev I.V."/>
            <person name="Mortensen U.H."/>
            <person name="Baker S.E."/>
            <person name="Andersen M.R."/>
        </authorList>
    </citation>
    <scope>NUCLEOTIDE SEQUENCE [LARGE SCALE GENOMIC DNA]</scope>
    <source>
        <strain evidence="2 3">ATCC 13157</strain>
    </source>
</reference>
<feature type="region of interest" description="Disordered" evidence="1">
    <location>
        <begin position="61"/>
        <end position="84"/>
    </location>
</feature>
<gene>
    <name evidence="2" type="ORF">M752DRAFT_152821</name>
</gene>
<feature type="compositionally biased region" description="Basic residues" evidence="1">
    <location>
        <begin position="66"/>
        <end position="77"/>
    </location>
</feature>
<dbReference type="Proteomes" id="UP000254937">
    <property type="component" value="Unassembled WGS sequence"/>
</dbReference>
<organism evidence="2 3">
    <name type="scientific">Aspergillus phoenicis ATCC 13157</name>
    <dbReference type="NCBI Taxonomy" id="1353007"/>
    <lineage>
        <taxon>Eukaryota</taxon>
        <taxon>Fungi</taxon>
        <taxon>Dikarya</taxon>
        <taxon>Ascomycota</taxon>
        <taxon>Pezizomycotina</taxon>
        <taxon>Eurotiomycetes</taxon>
        <taxon>Eurotiomycetidae</taxon>
        <taxon>Eurotiales</taxon>
        <taxon>Aspergillaceae</taxon>
        <taxon>Aspergillus</taxon>
    </lineage>
</organism>
<dbReference type="AlphaFoldDB" id="A0A370PPP4"/>
<name>A0A370PPP4_ASPPH</name>
<sequence>MPCVRSFSRSESPSIALAVLSTFLPNIPVLLPMTSSSAAQTDRKDSLRLPPWHRRSITLRFPTPIRHPRHHPRRPSLHTKPQAT</sequence>
<evidence type="ECO:0000313" key="2">
    <source>
        <dbReference type="EMBL" id="RDK44160.1"/>
    </source>
</evidence>
<protein>
    <submittedName>
        <fullName evidence="2">Uncharacterized protein</fullName>
    </submittedName>
</protein>
<evidence type="ECO:0000313" key="3">
    <source>
        <dbReference type="Proteomes" id="UP000254937"/>
    </source>
</evidence>
<evidence type="ECO:0000256" key="1">
    <source>
        <dbReference type="SAM" id="MobiDB-lite"/>
    </source>
</evidence>
<accession>A0A370PPP4</accession>